<dbReference type="GO" id="GO:0005829">
    <property type="term" value="C:cytosol"/>
    <property type="evidence" value="ECO:0007669"/>
    <property type="project" value="TreeGrafter"/>
</dbReference>
<dbReference type="PANTHER" id="PTHR30419:SF8">
    <property type="entry name" value="NITROGEN ASSIMILATION TRANSCRIPTIONAL ACTIVATOR-RELATED"/>
    <property type="match status" value="1"/>
</dbReference>
<evidence type="ECO:0000256" key="4">
    <source>
        <dbReference type="ARBA" id="ARBA00023163"/>
    </source>
</evidence>
<evidence type="ECO:0000256" key="2">
    <source>
        <dbReference type="ARBA" id="ARBA00023015"/>
    </source>
</evidence>
<dbReference type="Gene3D" id="1.10.10.10">
    <property type="entry name" value="Winged helix-like DNA-binding domain superfamily/Winged helix DNA-binding domain"/>
    <property type="match status" value="1"/>
</dbReference>
<dbReference type="PRINTS" id="PR00039">
    <property type="entry name" value="HTHLYSR"/>
</dbReference>
<dbReference type="InterPro" id="IPR036390">
    <property type="entry name" value="WH_DNA-bd_sf"/>
</dbReference>
<organism evidence="6 7">
    <name type="scientific">Dialister hominis</name>
    <dbReference type="NCBI Taxonomy" id="2582419"/>
    <lineage>
        <taxon>Bacteria</taxon>
        <taxon>Bacillati</taxon>
        <taxon>Bacillota</taxon>
        <taxon>Negativicutes</taxon>
        <taxon>Veillonellales</taxon>
        <taxon>Veillonellaceae</taxon>
        <taxon>Dialister</taxon>
    </lineage>
</organism>
<dbReference type="FunFam" id="1.10.10.10:FF:000001">
    <property type="entry name" value="LysR family transcriptional regulator"/>
    <property type="match status" value="1"/>
</dbReference>
<feature type="domain" description="HTH lysR-type" evidence="5">
    <location>
        <begin position="1"/>
        <end position="58"/>
    </location>
</feature>
<evidence type="ECO:0000313" key="6">
    <source>
        <dbReference type="EMBL" id="BBK24098.1"/>
    </source>
</evidence>
<keyword evidence="3" id="KW-0238">DNA-binding</keyword>
<dbReference type="GO" id="GO:0003700">
    <property type="term" value="F:DNA-binding transcription factor activity"/>
    <property type="evidence" value="ECO:0007669"/>
    <property type="project" value="InterPro"/>
</dbReference>
<dbReference type="InterPro" id="IPR036388">
    <property type="entry name" value="WH-like_DNA-bd_sf"/>
</dbReference>
<dbReference type="Gene3D" id="3.40.190.290">
    <property type="match status" value="1"/>
</dbReference>
<reference evidence="7" key="1">
    <citation type="submission" date="2019-05" db="EMBL/GenBank/DDBJ databases">
        <title>Complete genome sequencing of Dialister sp. strain 5BBH33.</title>
        <authorList>
            <person name="Sakamoto M."/>
            <person name="Murakami T."/>
            <person name="Mori H."/>
        </authorList>
    </citation>
    <scope>NUCLEOTIDE SEQUENCE [LARGE SCALE GENOMIC DNA]</scope>
    <source>
        <strain evidence="7">5BBH33</strain>
    </source>
</reference>
<dbReference type="AlphaFoldDB" id="A0A8D4ZZ72"/>
<dbReference type="Pfam" id="PF03466">
    <property type="entry name" value="LysR_substrate"/>
    <property type="match status" value="1"/>
</dbReference>
<keyword evidence="2" id="KW-0805">Transcription regulation</keyword>
<keyword evidence="7" id="KW-1185">Reference proteome</keyword>
<evidence type="ECO:0000256" key="1">
    <source>
        <dbReference type="ARBA" id="ARBA00009437"/>
    </source>
</evidence>
<dbReference type="GO" id="GO:0003677">
    <property type="term" value="F:DNA binding"/>
    <property type="evidence" value="ECO:0007669"/>
    <property type="project" value="UniProtKB-KW"/>
</dbReference>
<dbReference type="InterPro" id="IPR000847">
    <property type="entry name" value="LysR_HTH_N"/>
</dbReference>
<proteinExistence type="inferred from homology"/>
<dbReference type="InterPro" id="IPR050950">
    <property type="entry name" value="HTH-type_LysR_regulators"/>
</dbReference>
<dbReference type="Proteomes" id="UP000320585">
    <property type="component" value="Chromosome"/>
</dbReference>
<evidence type="ECO:0000256" key="3">
    <source>
        <dbReference type="ARBA" id="ARBA00023125"/>
    </source>
</evidence>
<accession>A0A8D4ZZ72</accession>
<dbReference type="KEGG" id="dho:Dia5BBH33_00330"/>
<dbReference type="InterPro" id="IPR005119">
    <property type="entry name" value="LysR_subst-bd"/>
</dbReference>
<dbReference type="EMBL" id="AP019697">
    <property type="protein sequence ID" value="BBK24098.1"/>
    <property type="molecule type" value="Genomic_DNA"/>
</dbReference>
<dbReference type="CDD" id="cd05466">
    <property type="entry name" value="PBP2_LTTR_substrate"/>
    <property type="match status" value="1"/>
</dbReference>
<evidence type="ECO:0000313" key="7">
    <source>
        <dbReference type="Proteomes" id="UP000320585"/>
    </source>
</evidence>
<dbReference type="PANTHER" id="PTHR30419">
    <property type="entry name" value="HTH-TYPE TRANSCRIPTIONAL REGULATOR YBHD"/>
    <property type="match status" value="1"/>
</dbReference>
<evidence type="ECO:0000259" key="5">
    <source>
        <dbReference type="PROSITE" id="PS50931"/>
    </source>
</evidence>
<keyword evidence="4" id="KW-0804">Transcription</keyword>
<dbReference type="SUPFAM" id="SSF46785">
    <property type="entry name" value="Winged helix' DNA-binding domain"/>
    <property type="match status" value="1"/>
</dbReference>
<dbReference type="PROSITE" id="PS50931">
    <property type="entry name" value="HTH_LYSR"/>
    <property type="match status" value="1"/>
</dbReference>
<dbReference type="Pfam" id="PF00126">
    <property type="entry name" value="HTH_1"/>
    <property type="match status" value="1"/>
</dbReference>
<sequence>MDMRVIHYFLAAAREGNITKAAKRLHMTQPTLSRQLAELESELGARLFERSSRRITLTSEGILFRRRAEEMEELLAKTKEEISSGEELAGTVSVGGGELLVTSVFVSLIRKFQKEHPHVFFDYQTGVTDRVTERMDMGLIDAAVLVRPFDSVKYDSVPIGPDARWGVIMRADDPLAEKESIRKEDLLGKTVILPGRLELNAEIANWLGSVRKTITSPIKWDLGGSRVILAEDPGCYVITTEGAAALFDERRLSFLPLEPKRKIETVIAWKKDQPFGRAAEAFIRFLQKEAAEKGL</sequence>
<gene>
    <name evidence="6" type="ORF">Dia5BBH33_00330</name>
</gene>
<name>A0A8D4ZZ72_9FIRM</name>
<dbReference type="SUPFAM" id="SSF53850">
    <property type="entry name" value="Periplasmic binding protein-like II"/>
    <property type="match status" value="1"/>
</dbReference>
<comment type="similarity">
    <text evidence="1">Belongs to the LysR transcriptional regulatory family.</text>
</comment>
<protein>
    <submittedName>
        <fullName evidence="6">LysR family transcriptional regulator</fullName>
    </submittedName>
</protein>